<evidence type="ECO:0000256" key="1">
    <source>
        <dbReference type="ARBA" id="ARBA00022729"/>
    </source>
</evidence>
<dbReference type="CDD" id="cd22191">
    <property type="entry name" value="DPBB_RlpA_EXP_N-like"/>
    <property type="match status" value="1"/>
</dbReference>
<organism evidence="2 3">
    <name type="scientific">Lentinula aff. detonsa</name>
    <dbReference type="NCBI Taxonomy" id="2804958"/>
    <lineage>
        <taxon>Eukaryota</taxon>
        <taxon>Fungi</taxon>
        <taxon>Dikarya</taxon>
        <taxon>Basidiomycota</taxon>
        <taxon>Agaricomycotina</taxon>
        <taxon>Agaricomycetes</taxon>
        <taxon>Agaricomycetidae</taxon>
        <taxon>Agaricales</taxon>
        <taxon>Marasmiineae</taxon>
        <taxon>Omphalotaceae</taxon>
        <taxon>Lentinula</taxon>
    </lineage>
</organism>
<reference evidence="2" key="1">
    <citation type="submission" date="2022-08" db="EMBL/GenBank/DDBJ databases">
        <authorList>
            <consortium name="DOE Joint Genome Institute"/>
            <person name="Min B."/>
            <person name="Riley R."/>
            <person name="Sierra-Patev S."/>
            <person name="Naranjo-Ortiz M."/>
            <person name="Looney B."/>
            <person name="Konkel Z."/>
            <person name="Slot J.C."/>
            <person name="Sakamoto Y."/>
            <person name="Steenwyk J.L."/>
            <person name="Rokas A."/>
            <person name="Carro J."/>
            <person name="Camarero S."/>
            <person name="Ferreira P."/>
            <person name="Molpeceres G."/>
            <person name="Ruiz-Duenas F.J."/>
            <person name="Serrano A."/>
            <person name="Henrissat B."/>
            <person name="Drula E."/>
            <person name="Hughes K.W."/>
            <person name="Mata J.L."/>
            <person name="Ishikawa N.K."/>
            <person name="Vargas-Isla R."/>
            <person name="Ushijima S."/>
            <person name="Smith C.A."/>
            <person name="Ahrendt S."/>
            <person name="Andreopoulos W."/>
            <person name="He G."/>
            <person name="Labutti K."/>
            <person name="Lipzen A."/>
            <person name="Ng V."/>
            <person name="Sandor L."/>
            <person name="Barry K."/>
            <person name="Martinez A.T."/>
            <person name="Xiao Y."/>
            <person name="Gibbons J.G."/>
            <person name="Terashima K."/>
            <person name="Hibbett D.S."/>
            <person name="Grigoriev I.V."/>
        </authorList>
    </citation>
    <scope>NUCLEOTIDE SEQUENCE</scope>
    <source>
        <strain evidence="2">TFB10291</strain>
    </source>
</reference>
<evidence type="ECO:0000313" key="2">
    <source>
        <dbReference type="EMBL" id="KAJ3779915.1"/>
    </source>
</evidence>
<dbReference type="PANTHER" id="PTHR31836">
    <property type="match status" value="1"/>
</dbReference>
<accession>A0AA38NMZ1</accession>
<comment type="caution">
    <text evidence="2">The sequence shown here is derived from an EMBL/GenBank/DDBJ whole genome shotgun (WGS) entry which is preliminary data.</text>
</comment>
<dbReference type="Gene3D" id="2.40.40.10">
    <property type="entry name" value="RlpA-like domain"/>
    <property type="match status" value="1"/>
</dbReference>
<sequence length="60" mass="6611">HITDESTGKTVFGRTEDSCPSCHSGDLDMSPDVFQNFTSLDVGVMPISWYFMPPGWLPSS</sequence>
<evidence type="ECO:0000313" key="3">
    <source>
        <dbReference type="Proteomes" id="UP001163798"/>
    </source>
</evidence>
<dbReference type="Proteomes" id="UP001163798">
    <property type="component" value="Unassembled WGS sequence"/>
</dbReference>
<gene>
    <name evidence="2" type="ORF">GGU10DRAFT_280155</name>
</gene>
<dbReference type="EMBL" id="MU794071">
    <property type="protein sequence ID" value="KAJ3779915.1"/>
    <property type="molecule type" value="Genomic_DNA"/>
</dbReference>
<dbReference type="InterPro" id="IPR036908">
    <property type="entry name" value="RlpA-like_sf"/>
</dbReference>
<dbReference type="InterPro" id="IPR051477">
    <property type="entry name" value="Expansin_CellWall"/>
</dbReference>
<dbReference type="AlphaFoldDB" id="A0AA38NMZ1"/>
<dbReference type="SUPFAM" id="SSF50685">
    <property type="entry name" value="Barwin-like endoglucanases"/>
    <property type="match status" value="1"/>
</dbReference>
<keyword evidence="3" id="KW-1185">Reference proteome</keyword>
<feature type="non-terminal residue" evidence="2">
    <location>
        <position position="60"/>
    </location>
</feature>
<proteinExistence type="predicted"/>
<protein>
    <submittedName>
        <fullName evidence="2">Uncharacterized protein</fullName>
    </submittedName>
</protein>
<keyword evidence="1" id="KW-0732">Signal</keyword>
<dbReference type="PANTHER" id="PTHR31836:SF25">
    <property type="entry name" value="RLPA-LIKE PROTEIN DOUBLE-PSI BETA-BARREL DOMAIN-CONTAINING PROTEIN"/>
    <property type="match status" value="1"/>
</dbReference>
<name>A0AA38NMZ1_9AGAR</name>